<dbReference type="InterPro" id="IPR029058">
    <property type="entry name" value="AB_hydrolase_fold"/>
</dbReference>
<name>A0A1U7JEJ0_9HYPH</name>
<evidence type="ECO:0000313" key="1">
    <source>
        <dbReference type="EMBL" id="OKL43137.1"/>
    </source>
</evidence>
<comment type="caution">
    <text evidence="1">The sequence shown here is derived from an EMBL/GenBank/DDBJ whole genome shotgun (WGS) entry which is preliminary data.</text>
</comment>
<dbReference type="EMBL" id="LVVZ01000022">
    <property type="protein sequence ID" value="OKL43137.1"/>
    <property type="molecule type" value="Genomic_DNA"/>
</dbReference>
<evidence type="ECO:0000313" key="2">
    <source>
        <dbReference type="Proteomes" id="UP000185783"/>
    </source>
</evidence>
<dbReference type="Proteomes" id="UP000185783">
    <property type="component" value="Unassembled WGS sequence"/>
</dbReference>
<evidence type="ECO:0008006" key="3">
    <source>
        <dbReference type="Google" id="ProtNLM"/>
    </source>
</evidence>
<reference evidence="1 2" key="1">
    <citation type="submission" date="2016-03" db="EMBL/GenBank/DDBJ databases">
        <title>Genome sequence of Nesiotobacter sp. nov., a moderately halophilic alphaproteobacterium isolated from the Yellow Sea, China.</title>
        <authorList>
            <person name="Zhang G."/>
            <person name="Zhang R."/>
        </authorList>
    </citation>
    <scope>NUCLEOTIDE SEQUENCE [LARGE SCALE GENOMIC DNA]</scope>
    <source>
        <strain evidence="1 2">WB1-6</strain>
    </source>
</reference>
<dbReference type="InterPro" id="IPR010297">
    <property type="entry name" value="DUF900_hydrolase"/>
</dbReference>
<proteinExistence type="predicted"/>
<dbReference type="InterPro" id="IPR014586">
    <property type="entry name" value="UCP033909"/>
</dbReference>
<keyword evidence="2" id="KW-1185">Reference proteome</keyword>
<dbReference type="PANTHER" id="PTHR36513">
    <property type="entry name" value="ABC TRANSMEMBRANE TYPE-1 DOMAIN-CONTAINING PROTEIN"/>
    <property type="match status" value="1"/>
</dbReference>
<protein>
    <recommendedName>
        <fullName evidence="3">Alpha/beta hydrolase family protein</fullName>
    </recommendedName>
</protein>
<dbReference type="Pfam" id="PF05990">
    <property type="entry name" value="DUF900"/>
    <property type="match status" value="1"/>
</dbReference>
<gene>
    <name evidence="1" type="ORF">A3843_15595</name>
</gene>
<dbReference type="STRING" id="197461.A3843_15595"/>
<sequence>MTQAFSPSTIRDDDGKGNLVRHLLDQIRIRPVLTVVLVMLVAGCTARPRTGAMEVALTPAEGAQEVSMLIATTRTRSKEPNTLFGVQRNGQTDYAQATVSIPPSHKPGRVTLPNPPPGDPQTQFVVRSADFIDGNAAFRKDLSSKLAAEPKGQRNVMIFIHGYNTLFAEAVFRFAQFTHDSGYQGVPILFTWASIGDVTGYIYDTNSATIARNALERLLVDVAAENPDQIVIMAHSLGNWALLETLRQMELSGNSIINDPDVTVVLAAPDVDVDVFQHHMEILKQPNNPFVVLTSQDDRALGISGTIAGGRGRVGSYADNEQLAELGVIVLDLTNIEASDAANHNKFADLATQIPQVASAVSQQIDRDEDRETGFAQSIGAAGRDLGSFIGNAASVVITVPRSIARAGQTRAVVPANAN</sequence>
<dbReference type="SUPFAM" id="SSF53474">
    <property type="entry name" value="alpha/beta-Hydrolases"/>
    <property type="match status" value="1"/>
</dbReference>
<accession>A0A1U7JEJ0</accession>
<organism evidence="1 2">
    <name type="scientific">Pseudovibrio exalbescens</name>
    <dbReference type="NCBI Taxonomy" id="197461"/>
    <lineage>
        <taxon>Bacteria</taxon>
        <taxon>Pseudomonadati</taxon>
        <taxon>Pseudomonadota</taxon>
        <taxon>Alphaproteobacteria</taxon>
        <taxon>Hyphomicrobiales</taxon>
        <taxon>Stappiaceae</taxon>
        <taxon>Pseudovibrio</taxon>
    </lineage>
</organism>
<dbReference type="PIRSF" id="PIRSF033909">
    <property type="entry name" value="UCP033909"/>
    <property type="match status" value="1"/>
</dbReference>
<dbReference type="PANTHER" id="PTHR36513:SF1">
    <property type="entry name" value="TRANSMEMBRANE PROTEIN"/>
    <property type="match status" value="1"/>
</dbReference>
<dbReference type="AlphaFoldDB" id="A0A1U7JEJ0"/>